<dbReference type="SMART" id="SM00342">
    <property type="entry name" value="HTH_ARAC"/>
    <property type="match status" value="1"/>
</dbReference>
<evidence type="ECO:0000256" key="1">
    <source>
        <dbReference type="ARBA" id="ARBA00023015"/>
    </source>
</evidence>
<dbReference type="EMBL" id="SRPE01000003">
    <property type="protein sequence ID" value="TGN29351.1"/>
    <property type="molecule type" value="Genomic_DNA"/>
</dbReference>
<keyword evidence="6" id="KW-1185">Reference proteome</keyword>
<dbReference type="OrthoDB" id="2611870at2"/>
<organism evidence="5 6">
    <name type="scientific">Empedobacter tilapiae</name>
    <dbReference type="NCBI Taxonomy" id="2491114"/>
    <lineage>
        <taxon>Bacteria</taxon>
        <taxon>Pseudomonadati</taxon>
        <taxon>Bacteroidota</taxon>
        <taxon>Flavobacteriia</taxon>
        <taxon>Flavobacteriales</taxon>
        <taxon>Weeksellaceae</taxon>
        <taxon>Empedobacter</taxon>
    </lineage>
</organism>
<proteinExistence type="predicted"/>
<accession>A0A4Z1CAQ0</accession>
<keyword evidence="3" id="KW-0804">Transcription</keyword>
<evidence type="ECO:0000313" key="5">
    <source>
        <dbReference type="EMBL" id="TGN29351.1"/>
    </source>
</evidence>
<comment type="caution">
    <text evidence="5">The sequence shown here is derived from an EMBL/GenBank/DDBJ whole genome shotgun (WGS) entry which is preliminary data.</text>
</comment>
<evidence type="ECO:0000313" key="6">
    <source>
        <dbReference type="Proteomes" id="UP000297998"/>
    </source>
</evidence>
<feature type="domain" description="HTH araC/xylS-type" evidence="4">
    <location>
        <begin position="186"/>
        <end position="284"/>
    </location>
</feature>
<gene>
    <name evidence="5" type="ORF">E4J94_05245</name>
</gene>
<dbReference type="GO" id="GO:0043565">
    <property type="term" value="F:sequence-specific DNA binding"/>
    <property type="evidence" value="ECO:0007669"/>
    <property type="project" value="InterPro"/>
</dbReference>
<keyword evidence="1" id="KW-0805">Transcription regulation</keyword>
<dbReference type="Proteomes" id="UP000297998">
    <property type="component" value="Unassembled WGS sequence"/>
</dbReference>
<dbReference type="SUPFAM" id="SSF46689">
    <property type="entry name" value="Homeodomain-like"/>
    <property type="match status" value="1"/>
</dbReference>
<dbReference type="AlphaFoldDB" id="A0A4Z1CAQ0"/>
<dbReference type="PANTHER" id="PTHR43280:SF32">
    <property type="entry name" value="TRANSCRIPTIONAL REGULATORY PROTEIN"/>
    <property type="match status" value="1"/>
</dbReference>
<name>A0A4Z1CAQ0_9FLAO</name>
<protein>
    <submittedName>
        <fullName evidence="5">Helix-turn-helix domain-containing protein</fullName>
    </submittedName>
</protein>
<dbReference type="GO" id="GO:0003700">
    <property type="term" value="F:DNA-binding transcription factor activity"/>
    <property type="evidence" value="ECO:0007669"/>
    <property type="project" value="InterPro"/>
</dbReference>
<dbReference type="RefSeq" id="WP_135834803.1">
    <property type="nucleotide sequence ID" value="NZ_CAUQWU010000009.1"/>
</dbReference>
<sequence>MLLNNRNVYNKKSFEIGLTAFELSSINQIEDWKNEFSIVDYYGIIWSGSKKFIHIINGKEYILPKNSFLFIAPNLIQDFVKQPSRSDAYYIVFKQEFYSKSIEDNLKLENSTLFSRDLINIVENSICSAPIFENNYIKYFFTSFENELDIKLAHNLLERIIINGQMETFDIQSQFIQDDFDVELATKFKKLLQDNVNEEKQVSFYIDKLFITKRRLNKATQIVFGKTAKEMIVEELMKNAKILLVNSKMSIKDIALELNFLQETNFTAFFKKNAGISPTKFRQSAPN</sequence>
<dbReference type="PANTHER" id="PTHR43280">
    <property type="entry name" value="ARAC-FAMILY TRANSCRIPTIONAL REGULATOR"/>
    <property type="match status" value="1"/>
</dbReference>
<evidence type="ECO:0000259" key="4">
    <source>
        <dbReference type="PROSITE" id="PS01124"/>
    </source>
</evidence>
<dbReference type="Pfam" id="PF12833">
    <property type="entry name" value="HTH_18"/>
    <property type="match status" value="1"/>
</dbReference>
<evidence type="ECO:0000256" key="3">
    <source>
        <dbReference type="ARBA" id="ARBA00023163"/>
    </source>
</evidence>
<dbReference type="InterPro" id="IPR009057">
    <property type="entry name" value="Homeodomain-like_sf"/>
</dbReference>
<reference evidence="5 6" key="1">
    <citation type="submission" date="2019-03" db="EMBL/GenBank/DDBJ databases">
        <title>Empedobacter tilapiae sp. nov., isolated from an intestine of Nile tilapia Oreochromis niloticus.</title>
        <authorList>
            <person name="Kim Y.-O."/>
            <person name="Yoon J.-H."/>
        </authorList>
    </citation>
    <scope>NUCLEOTIDE SEQUENCE [LARGE SCALE GENOMIC DNA]</scope>
    <source>
        <strain evidence="5 6">MRS2</strain>
    </source>
</reference>
<evidence type="ECO:0000256" key="2">
    <source>
        <dbReference type="ARBA" id="ARBA00023125"/>
    </source>
</evidence>
<dbReference type="PROSITE" id="PS01124">
    <property type="entry name" value="HTH_ARAC_FAMILY_2"/>
    <property type="match status" value="1"/>
</dbReference>
<keyword evidence="2" id="KW-0238">DNA-binding</keyword>
<dbReference type="InterPro" id="IPR018060">
    <property type="entry name" value="HTH_AraC"/>
</dbReference>
<dbReference type="Gene3D" id="1.10.10.60">
    <property type="entry name" value="Homeodomain-like"/>
    <property type="match status" value="1"/>
</dbReference>